<organism evidence="2 3">
    <name type="scientific">Coniochaeta hoffmannii</name>
    <dbReference type="NCBI Taxonomy" id="91930"/>
    <lineage>
        <taxon>Eukaryota</taxon>
        <taxon>Fungi</taxon>
        <taxon>Dikarya</taxon>
        <taxon>Ascomycota</taxon>
        <taxon>Pezizomycotina</taxon>
        <taxon>Sordariomycetes</taxon>
        <taxon>Sordariomycetidae</taxon>
        <taxon>Coniochaetales</taxon>
        <taxon>Coniochaetaceae</taxon>
        <taxon>Coniochaeta</taxon>
    </lineage>
</organism>
<accession>A0AA38R7M3</accession>
<feature type="region of interest" description="Disordered" evidence="1">
    <location>
        <begin position="70"/>
        <end position="173"/>
    </location>
</feature>
<dbReference type="Proteomes" id="UP001174691">
    <property type="component" value="Unassembled WGS sequence"/>
</dbReference>
<comment type="caution">
    <text evidence="2">The sequence shown here is derived from an EMBL/GenBank/DDBJ whole genome shotgun (WGS) entry which is preliminary data.</text>
</comment>
<evidence type="ECO:0000313" key="2">
    <source>
        <dbReference type="EMBL" id="KAJ9129940.1"/>
    </source>
</evidence>
<name>A0AA38R7M3_9PEZI</name>
<evidence type="ECO:0000313" key="3">
    <source>
        <dbReference type="Proteomes" id="UP001174691"/>
    </source>
</evidence>
<protein>
    <submittedName>
        <fullName evidence="2">Uncharacterized protein</fullName>
    </submittedName>
</protein>
<proteinExistence type="predicted"/>
<feature type="compositionally biased region" description="Acidic residues" evidence="1">
    <location>
        <begin position="106"/>
        <end position="120"/>
    </location>
</feature>
<evidence type="ECO:0000256" key="1">
    <source>
        <dbReference type="SAM" id="MobiDB-lite"/>
    </source>
</evidence>
<gene>
    <name evidence="2" type="ORF">NKR19_g10122</name>
</gene>
<feature type="compositionally biased region" description="Acidic residues" evidence="1">
    <location>
        <begin position="154"/>
        <end position="167"/>
    </location>
</feature>
<reference evidence="2" key="1">
    <citation type="submission" date="2022-07" db="EMBL/GenBank/DDBJ databases">
        <title>Fungi with potential for degradation of polypropylene.</title>
        <authorList>
            <person name="Gostincar C."/>
        </authorList>
    </citation>
    <scope>NUCLEOTIDE SEQUENCE</scope>
    <source>
        <strain evidence="2">EXF-13287</strain>
    </source>
</reference>
<keyword evidence="3" id="KW-1185">Reference proteome</keyword>
<dbReference type="EMBL" id="JANBVN010000295">
    <property type="protein sequence ID" value="KAJ9129940.1"/>
    <property type="molecule type" value="Genomic_DNA"/>
</dbReference>
<sequence length="209" mass="23414">MWKRMCAKCGEQYITKSVDNHLNGCDRSDVILRRGDHQGTCGSCEALMQATSKEEMEELIASFRRFKTEGLKRTKGCDSSESSTSDGDRAEGDTSQGRDSLKTEGEQSEESEDSEEEELCDTPLEKDIDMTDVDNSDATDPEEPSSPWVQPEVEMSDSGDSELDLQGEQDPVSPNVLDALQTETDDETEEEMVDVVVNWTEHNEDPFFY</sequence>
<dbReference type="AlphaFoldDB" id="A0AA38R7M3"/>
<feature type="compositionally biased region" description="Acidic residues" evidence="1">
    <location>
        <begin position="130"/>
        <end position="143"/>
    </location>
</feature>